<dbReference type="Pfam" id="PF03553">
    <property type="entry name" value="Na_H_antiporter"/>
    <property type="match status" value="1"/>
</dbReference>
<accession>A0A923LDW1</accession>
<dbReference type="PANTHER" id="PTHR43478">
    <property type="entry name" value="NA+/H+ ANTIPORTER-RELATED"/>
    <property type="match status" value="1"/>
</dbReference>
<feature type="compositionally biased region" description="Basic and acidic residues" evidence="6">
    <location>
        <begin position="244"/>
        <end position="254"/>
    </location>
</feature>
<keyword evidence="2" id="KW-1003">Cell membrane</keyword>
<comment type="caution">
    <text evidence="9">The sequence shown here is derived from an EMBL/GenBank/DDBJ whole genome shotgun (WGS) entry which is preliminary data.</text>
</comment>
<feature type="transmembrane region" description="Helical" evidence="7">
    <location>
        <begin position="258"/>
        <end position="278"/>
    </location>
</feature>
<feature type="region of interest" description="Disordered" evidence="6">
    <location>
        <begin position="230"/>
        <end position="254"/>
    </location>
</feature>
<organism evidence="9 10">
    <name type="scientific">Anaerosacchariphilus hominis</name>
    <dbReference type="NCBI Taxonomy" id="2763017"/>
    <lineage>
        <taxon>Bacteria</taxon>
        <taxon>Bacillati</taxon>
        <taxon>Bacillota</taxon>
        <taxon>Clostridia</taxon>
        <taxon>Lachnospirales</taxon>
        <taxon>Lachnospiraceae</taxon>
        <taxon>Anaerosacchariphilus</taxon>
    </lineage>
</organism>
<dbReference type="AlphaFoldDB" id="A0A923LDW1"/>
<dbReference type="PANTHER" id="PTHR43478:SF1">
    <property type="entry name" value="NA+_H+ ANTIPORTER NHAC-LIKE C-TERMINAL DOMAIN-CONTAINING PROTEIN"/>
    <property type="match status" value="1"/>
</dbReference>
<dbReference type="RefSeq" id="WP_186872296.1">
    <property type="nucleotide sequence ID" value="NZ_JACOOR010000006.1"/>
</dbReference>
<keyword evidence="3 7" id="KW-0812">Transmembrane</keyword>
<protein>
    <submittedName>
        <fullName evidence="9">Sodium:proton antiporter</fullName>
    </submittedName>
</protein>
<dbReference type="EMBL" id="JACOOR010000006">
    <property type="protein sequence ID" value="MBC5660478.1"/>
    <property type="molecule type" value="Genomic_DNA"/>
</dbReference>
<dbReference type="GO" id="GO:0005886">
    <property type="term" value="C:plasma membrane"/>
    <property type="evidence" value="ECO:0007669"/>
    <property type="project" value="UniProtKB-SubCell"/>
</dbReference>
<reference evidence="9" key="1">
    <citation type="submission" date="2020-08" db="EMBL/GenBank/DDBJ databases">
        <title>Genome public.</title>
        <authorList>
            <person name="Liu C."/>
            <person name="Sun Q."/>
        </authorList>
    </citation>
    <scope>NUCLEOTIDE SEQUENCE</scope>
    <source>
        <strain evidence="9">NSJ-68</strain>
    </source>
</reference>
<evidence type="ECO:0000313" key="9">
    <source>
        <dbReference type="EMBL" id="MBC5660478.1"/>
    </source>
</evidence>
<feature type="transmembrane region" description="Helical" evidence="7">
    <location>
        <begin position="109"/>
        <end position="135"/>
    </location>
</feature>
<keyword evidence="10" id="KW-1185">Reference proteome</keyword>
<evidence type="ECO:0000256" key="2">
    <source>
        <dbReference type="ARBA" id="ARBA00022475"/>
    </source>
</evidence>
<evidence type="ECO:0000256" key="5">
    <source>
        <dbReference type="ARBA" id="ARBA00023136"/>
    </source>
</evidence>
<feature type="domain" description="Na+/H+ antiporter NhaC-like C-terminal" evidence="8">
    <location>
        <begin position="157"/>
        <end position="473"/>
    </location>
</feature>
<dbReference type="InterPro" id="IPR018461">
    <property type="entry name" value="Na/H_Antiport_NhaC-like_C"/>
</dbReference>
<feature type="transmembrane region" description="Helical" evidence="7">
    <location>
        <begin position="156"/>
        <end position="177"/>
    </location>
</feature>
<keyword evidence="4 7" id="KW-1133">Transmembrane helix</keyword>
<evidence type="ECO:0000256" key="3">
    <source>
        <dbReference type="ARBA" id="ARBA00022692"/>
    </source>
</evidence>
<proteinExistence type="predicted"/>
<gene>
    <name evidence="9" type="ORF">H8S44_11930</name>
</gene>
<feature type="transmembrane region" description="Helical" evidence="7">
    <location>
        <begin position="454"/>
        <end position="472"/>
    </location>
</feature>
<evidence type="ECO:0000256" key="4">
    <source>
        <dbReference type="ARBA" id="ARBA00022989"/>
    </source>
</evidence>
<evidence type="ECO:0000256" key="6">
    <source>
        <dbReference type="SAM" id="MobiDB-lite"/>
    </source>
</evidence>
<evidence type="ECO:0000256" key="7">
    <source>
        <dbReference type="SAM" id="Phobius"/>
    </source>
</evidence>
<feature type="transmembrane region" description="Helical" evidence="7">
    <location>
        <begin position="69"/>
        <end position="89"/>
    </location>
</feature>
<feature type="transmembrane region" description="Helical" evidence="7">
    <location>
        <begin position="324"/>
        <end position="345"/>
    </location>
</feature>
<comment type="subcellular location">
    <subcellularLocation>
        <location evidence="1">Cell membrane</location>
        <topology evidence="1">Multi-pass membrane protein</topology>
    </subcellularLocation>
</comment>
<feature type="transmembrane region" description="Helical" evidence="7">
    <location>
        <begin position="28"/>
        <end position="49"/>
    </location>
</feature>
<dbReference type="Proteomes" id="UP000649345">
    <property type="component" value="Unassembled WGS sequence"/>
</dbReference>
<feature type="transmembrane region" description="Helical" evidence="7">
    <location>
        <begin position="293"/>
        <end position="312"/>
    </location>
</feature>
<evidence type="ECO:0000313" key="10">
    <source>
        <dbReference type="Proteomes" id="UP000649345"/>
    </source>
</evidence>
<evidence type="ECO:0000256" key="1">
    <source>
        <dbReference type="ARBA" id="ARBA00004651"/>
    </source>
</evidence>
<evidence type="ECO:0000259" key="8">
    <source>
        <dbReference type="Pfam" id="PF03553"/>
    </source>
</evidence>
<sequence>MEYGILSIIPAVLAIALAMITKNIVVSLVISVFVGSTIICGWNPIAGFLEMTHTHIFAALSEPSNMQALFMMTIISGFIALLTSSGGAGAFTSMVTKKVNTRAKCETGIWLGGLFVWFTDSGNSLIVGPIFEALAEKLRVSREKFAYILDCTTSPICSMIPIIGWGVTTISLIQAELDNAAITEVSGMDVFMQAIPFNYYAILTLFMAGLLAFTQWDYGPMLKAQNRSMKTGKTLRDGGVPMRSENKSGSDNEKEGKVSTMVIPLITLLVVLFAFLFSKDFLHERVAGSDLRTGIASAFFAATIVLIIMCLKDKLYTFTECVTIYTKGCANAMFMCIVLVLAWSLSSVTGTLNTAGYLIEISSGFLAPSMLPLVMFILGAIMSFATGTSWGTMGVLMPLGLPVAIDMGASLPLVSAAIVGGGLFGDHCSPISDTTVLASIGASCDHVDHFETQMPYAVTVAVICGVMFILAGMDTSPIMLAVAAVILTAVVFVLHKLSVKKYGQEKTPGNVTE</sequence>
<keyword evidence="5 7" id="KW-0472">Membrane</keyword>
<feature type="transmembrane region" description="Helical" evidence="7">
    <location>
        <begin position="478"/>
        <end position="497"/>
    </location>
</feature>
<name>A0A923LDW1_9FIRM</name>
<feature type="transmembrane region" description="Helical" evidence="7">
    <location>
        <begin position="365"/>
        <end position="387"/>
    </location>
</feature>
<feature type="transmembrane region" description="Helical" evidence="7">
    <location>
        <begin position="197"/>
        <end position="219"/>
    </location>
</feature>